<evidence type="ECO:0000313" key="2">
    <source>
        <dbReference type="Proteomes" id="UP000094828"/>
    </source>
</evidence>
<dbReference type="SUPFAM" id="SSF52540">
    <property type="entry name" value="P-loop containing nucleoside triphosphate hydrolases"/>
    <property type="match status" value="1"/>
</dbReference>
<protein>
    <recommendedName>
        <fullName evidence="3">Sulfotransferase domain-containing protein</fullName>
    </recommendedName>
</protein>
<dbReference type="EMBL" id="LYDR01000039">
    <property type="protein sequence ID" value="ODA34609.1"/>
    <property type="molecule type" value="Genomic_DNA"/>
</dbReference>
<evidence type="ECO:0000313" key="1">
    <source>
        <dbReference type="EMBL" id="ODA34609.1"/>
    </source>
</evidence>
<keyword evidence="2" id="KW-1185">Reference proteome</keyword>
<name>A0A1C3EN24_9PLAN</name>
<proteinExistence type="predicted"/>
<comment type="caution">
    <text evidence="1">The sequence shown here is derived from an EMBL/GenBank/DDBJ whole genome shotgun (WGS) entry which is preliminary data.</text>
</comment>
<accession>A0A1C3EN24</accession>
<dbReference type="InterPro" id="IPR027417">
    <property type="entry name" value="P-loop_NTPase"/>
</dbReference>
<dbReference type="Proteomes" id="UP000094828">
    <property type="component" value="Unassembled WGS sequence"/>
</dbReference>
<dbReference type="AlphaFoldDB" id="A0A1C3EN24"/>
<organism evidence="1 2">
    <name type="scientific">Planctopirus hydrillae</name>
    <dbReference type="NCBI Taxonomy" id="1841610"/>
    <lineage>
        <taxon>Bacteria</taxon>
        <taxon>Pseudomonadati</taxon>
        <taxon>Planctomycetota</taxon>
        <taxon>Planctomycetia</taxon>
        <taxon>Planctomycetales</taxon>
        <taxon>Planctomycetaceae</taxon>
        <taxon>Planctopirus</taxon>
    </lineage>
</organism>
<reference evidence="1 2" key="1">
    <citation type="submission" date="2016-05" db="EMBL/GenBank/DDBJ databases">
        <title>Genomic and physiological characterization of Planctopirus sp. isolated from fresh water lake.</title>
        <authorList>
            <person name="Subhash Y."/>
            <person name="Ramana C."/>
        </authorList>
    </citation>
    <scope>NUCLEOTIDE SEQUENCE [LARGE SCALE GENOMIC DNA]</scope>
    <source>
        <strain evidence="1 2">JC280</strain>
    </source>
</reference>
<gene>
    <name evidence="1" type="ORF">A6X21_02700</name>
</gene>
<sequence length="239" mass="26919">METEFKYKGWRMAPRHHVVITGTGRTGTTFLVELLTHLGINTGFRPEDLSRFKNEVARAGLEHDIREPSAPYLVKNPKFAEYAADVLADANIVIEHVLIPMRDLAAAAESRRHVTRSAVAKMPLLKRAKRFFHSRELAGGLWNSSSLKAGAQEQVLLAHLYQLVLALADANIPVTLIKYPRLVHDGSYLYSKLQPILKNITEEDFLRVYDVVAQPDLVHKFSDTDQWSGHNSQRSLKAA</sequence>
<dbReference type="STRING" id="1841610.A6X21_02700"/>
<evidence type="ECO:0008006" key="3">
    <source>
        <dbReference type="Google" id="ProtNLM"/>
    </source>
</evidence>